<evidence type="ECO:0000256" key="2">
    <source>
        <dbReference type="ARBA" id="ARBA00022771"/>
    </source>
</evidence>
<dbReference type="EMBL" id="SMMG02000005">
    <property type="protein sequence ID" value="KAA3474699.1"/>
    <property type="molecule type" value="Genomic_DNA"/>
</dbReference>
<accession>A0A5B6VYG6</accession>
<protein>
    <submittedName>
        <fullName evidence="5">Ubiquitin fusion degradation UFD1 family protein</fullName>
    </submittedName>
</protein>
<dbReference type="GO" id="GO:0008270">
    <property type="term" value="F:zinc ion binding"/>
    <property type="evidence" value="ECO:0007669"/>
    <property type="project" value="UniProtKB-KW"/>
</dbReference>
<evidence type="ECO:0000256" key="1">
    <source>
        <dbReference type="ARBA" id="ARBA00022723"/>
    </source>
</evidence>
<evidence type="ECO:0000259" key="4">
    <source>
        <dbReference type="Pfam" id="PF21366"/>
    </source>
</evidence>
<evidence type="ECO:0000313" key="5">
    <source>
        <dbReference type="EMBL" id="KAA3474699.1"/>
    </source>
</evidence>
<evidence type="ECO:0000313" key="6">
    <source>
        <dbReference type="Proteomes" id="UP000325315"/>
    </source>
</evidence>
<keyword evidence="6" id="KW-1185">Reference proteome</keyword>
<gene>
    <name evidence="5" type="ORF">EPI10_024963</name>
</gene>
<dbReference type="PANTHER" id="PTHR16295">
    <property type="entry name" value="TRAF-TYPE ZINC FINGER PROTEIN-RELATED"/>
    <property type="match status" value="1"/>
</dbReference>
<dbReference type="Proteomes" id="UP000325315">
    <property type="component" value="Unassembled WGS sequence"/>
</dbReference>
<dbReference type="PANTHER" id="PTHR16295:SF10">
    <property type="entry name" value="EXPRESSED PROTEIN"/>
    <property type="match status" value="1"/>
</dbReference>
<evidence type="ECO:0000256" key="3">
    <source>
        <dbReference type="ARBA" id="ARBA00022833"/>
    </source>
</evidence>
<keyword evidence="2" id="KW-0863">Zinc-finger</keyword>
<dbReference type="InterPro" id="IPR049439">
    <property type="entry name" value="TRAFD1-XIAF1_Znf"/>
</dbReference>
<proteinExistence type="predicted"/>
<comment type="caution">
    <text evidence="5">The sequence shown here is derived from an EMBL/GenBank/DDBJ whole genome shotgun (WGS) entry which is preliminary data.</text>
</comment>
<reference evidence="6" key="1">
    <citation type="journal article" date="2019" name="Plant Biotechnol. J.">
        <title>Genome sequencing of the Australian wild diploid species Gossypium australe highlights disease resistance and delayed gland morphogenesis.</title>
        <authorList>
            <person name="Cai Y."/>
            <person name="Cai X."/>
            <person name="Wang Q."/>
            <person name="Wang P."/>
            <person name="Zhang Y."/>
            <person name="Cai C."/>
            <person name="Xu Y."/>
            <person name="Wang K."/>
            <person name="Zhou Z."/>
            <person name="Wang C."/>
            <person name="Geng S."/>
            <person name="Li B."/>
            <person name="Dong Q."/>
            <person name="Hou Y."/>
            <person name="Wang H."/>
            <person name="Ai P."/>
            <person name="Liu Z."/>
            <person name="Yi F."/>
            <person name="Sun M."/>
            <person name="An G."/>
            <person name="Cheng J."/>
            <person name="Zhang Y."/>
            <person name="Shi Q."/>
            <person name="Xie Y."/>
            <person name="Shi X."/>
            <person name="Chang Y."/>
            <person name="Huang F."/>
            <person name="Chen Y."/>
            <person name="Hong S."/>
            <person name="Mi L."/>
            <person name="Sun Q."/>
            <person name="Zhang L."/>
            <person name="Zhou B."/>
            <person name="Peng R."/>
            <person name="Zhang X."/>
            <person name="Liu F."/>
        </authorList>
    </citation>
    <scope>NUCLEOTIDE SEQUENCE [LARGE SCALE GENOMIC DNA]</scope>
    <source>
        <strain evidence="6">cv. PA1801</strain>
    </source>
</reference>
<dbReference type="OrthoDB" id="1696159at2759"/>
<dbReference type="Pfam" id="PF21366">
    <property type="entry name" value="TRAFD1-XIAF1_ZnF"/>
    <property type="match status" value="1"/>
</dbReference>
<dbReference type="AlphaFoldDB" id="A0A5B6VYG6"/>
<organism evidence="5 6">
    <name type="scientific">Gossypium australe</name>
    <dbReference type="NCBI Taxonomy" id="47621"/>
    <lineage>
        <taxon>Eukaryota</taxon>
        <taxon>Viridiplantae</taxon>
        <taxon>Streptophyta</taxon>
        <taxon>Embryophyta</taxon>
        <taxon>Tracheophyta</taxon>
        <taxon>Spermatophyta</taxon>
        <taxon>Magnoliopsida</taxon>
        <taxon>eudicotyledons</taxon>
        <taxon>Gunneridae</taxon>
        <taxon>Pentapetalae</taxon>
        <taxon>rosids</taxon>
        <taxon>malvids</taxon>
        <taxon>Malvales</taxon>
        <taxon>Malvaceae</taxon>
        <taxon>Malvoideae</taxon>
        <taxon>Gossypium</taxon>
    </lineage>
</organism>
<name>A0A5B6VYG6_9ROSI</name>
<sequence length="137" mass="15185">MNRQVSSRVNEERRRGNFAIFVQRGRGSVKGFETRRGHDARGGCGARMQHQALDCSLHLNTSQFCGDMVQAESSVMDARDRLRGLSEHESICGSRTAPCNSCGRSIMLKDMDIHLIAVHQNECQANIAIQISHANMG</sequence>
<dbReference type="GO" id="GO:0005739">
    <property type="term" value="C:mitochondrion"/>
    <property type="evidence" value="ECO:0007669"/>
    <property type="project" value="TreeGrafter"/>
</dbReference>
<keyword evidence="1" id="KW-0479">Metal-binding</keyword>
<dbReference type="InterPro" id="IPR051986">
    <property type="entry name" value="Innate_Immune_Apopt_Reg"/>
</dbReference>
<keyword evidence="3" id="KW-0862">Zinc</keyword>
<feature type="domain" description="TRAFD1/XAF1 zinc finger" evidence="4">
    <location>
        <begin position="85"/>
        <end position="114"/>
    </location>
</feature>